<dbReference type="RefSeq" id="WP_152889145.1">
    <property type="nucleotide sequence ID" value="NZ_WHJC01000077.1"/>
</dbReference>
<dbReference type="InterPro" id="IPR017896">
    <property type="entry name" value="4Fe4S_Fe-S-bd"/>
</dbReference>
<keyword evidence="2" id="KW-0408">Iron</keyword>
<dbReference type="Proteomes" id="UP000430345">
    <property type="component" value="Unassembled WGS sequence"/>
</dbReference>
<accession>A0A6I1MJ25</accession>
<dbReference type="PANTHER" id="PTHR43193">
    <property type="match status" value="1"/>
</dbReference>
<keyword evidence="1" id="KW-0479">Metal-binding</keyword>
<dbReference type="AlphaFoldDB" id="A0A6I1MJ25"/>
<dbReference type="GO" id="GO:0051536">
    <property type="term" value="F:iron-sulfur cluster binding"/>
    <property type="evidence" value="ECO:0007669"/>
    <property type="project" value="UniProtKB-KW"/>
</dbReference>
<evidence type="ECO:0000256" key="2">
    <source>
        <dbReference type="ARBA" id="ARBA00023004"/>
    </source>
</evidence>
<dbReference type="EMBL" id="WHJC01000077">
    <property type="protein sequence ID" value="MPQ43536.1"/>
    <property type="molecule type" value="Genomic_DNA"/>
</dbReference>
<evidence type="ECO:0000256" key="3">
    <source>
        <dbReference type="ARBA" id="ARBA00023014"/>
    </source>
</evidence>
<feature type="domain" description="4Fe-4S ferredoxin-type" evidence="4">
    <location>
        <begin position="1"/>
        <end position="30"/>
    </location>
</feature>
<dbReference type="Gene3D" id="3.30.70.20">
    <property type="match status" value="1"/>
</dbReference>
<dbReference type="InterPro" id="IPR052977">
    <property type="entry name" value="Polyferredoxin-like_ET"/>
</dbReference>
<dbReference type="SUPFAM" id="SSF54862">
    <property type="entry name" value="4Fe-4S ferredoxins"/>
    <property type="match status" value="1"/>
</dbReference>
<dbReference type="Pfam" id="PF12838">
    <property type="entry name" value="Fer4_7"/>
    <property type="match status" value="1"/>
</dbReference>
<evidence type="ECO:0000313" key="5">
    <source>
        <dbReference type="EMBL" id="MPQ43536.1"/>
    </source>
</evidence>
<protein>
    <submittedName>
        <fullName evidence="5">4Fe-4S dicluster domain-containing protein</fullName>
    </submittedName>
</protein>
<dbReference type="OrthoDB" id="430408at2"/>
<organism evidence="5 6">
    <name type="scientific">Clostridium tarantellae</name>
    <dbReference type="NCBI Taxonomy" id="39493"/>
    <lineage>
        <taxon>Bacteria</taxon>
        <taxon>Bacillati</taxon>
        <taxon>Bacillota</taxon>
        <taxon>Clostridia</taxon>
        <taxon>Eubacteriales</taxon>
        <taxon>Clostridiaceae</taxon>
        <taxon>Clostridium</taxon>
    </lineage>
</organism>
<evidence type="ECO:0000259" key="4">
    <source>
        <dbReference type="PROSITE" id="PS51379"/>
    </source>
</evidence>
<dbReference type="PROSITE" id="PS51379">
    <property type="entry name" value="4FE4S_FER_2"/>
    <property type="match status" value="2"/>
</dbReference>
<gene>
    <name evidence="5" type="ORF">GBZ86_07175</name>
</gene>
<sequence length="389" mass="45079">MLDFDVKKLCYGCESCYNKCPKNAISMEEGEDGFYYPVIDKNKCIECKLCDKVCQVLNKNKIKNDNINIENKKCFAVFNKEEKIRMKSSSGGLFTVLSKEIILQGGSVFGAVFDENMNVIHAQAKTLEEISAMRGSKYSQSKIGNTYKEVYELLKLRKKVLFTGTPCQINGLYKFLGKEYEDLYTCDVVCHGVPSPLVFRKHLKSIENKDGKIKSYNFRNKETGWKSYSIKIEFENNKEKNILFNHDIYMKGFLNDLYLRNSCYNCKCKGDELMSDITIGDFWGIEKKYPKYHDNKGICCVMVNSKKGSDILEKVKEEIFIEKVNLQDILDENPSIIKAAKYNKKRRSFFKNINKIDVHTNIESNIKISIQFRIKRKIARILRKSALIK</sequence>
<evidence type="ECO:0000313" key="6">
    <source>
        <dbReference type="Proteomes" id="UP000430345"/>
    </source>
</evidence>
<evidence type="ECO:0000256" key="1">
    <source>
        <dbReference type="ARBA" id="ARBA00022723"/>
    </source>
</evidence>
<reference evidence="5 6" key="1">
    <citation type="submission" date="2019-10" db="EMBL/GenBank/DDBJ databases">
        <title>The Genome Sequence of Clostridium tarantellae Isolated from Fish Brain.</title>
        <authorList>
            <person name="Bano L."/>
            <person name="Kiel M."/>
            <person name="Sales G."/>
            <person name="Doxey A.C."/>
            <person name="Mansfield M.J."/>
            <person name="Schiavone M."/>
            <person name="Rossetto O."/>
            <person name="Pirazzini M."/>
            <person name="Dobrindt U."/>
            <person name="Montecucco C."/>
        </authorList>
    </citation>
    <scope>NUCLEOTIDE SEQUENCE [LARGE SCALE GENOMIC DNA]</scope>
    <source>
        <strain evidence="5 6">DSM 3997</strain>
    </source>
</reference>
<comment type="caution">
    <text evidence="5">The sequence shown here is derived from an EMBL/GenBank/DDBJ whole genome shotgun (WGS) entry which is preliminary data.</text>
</comment>
<keyword evidence="6" id="KW-1185">Reference proteome</keyword>
<dbReference type="InterPro" id="IPR007525">
    <property type="entry name" value="FrhB_FdhB_C"/>
</dbReference>
<feature type="domain" description="4Fe-4S ferredoxin-type" evidence="4">
    <location>
        <begin position="35"/>
        <end position="65"/>
    </location>
</feature>
<dbReference type="InterPro" id="IPR017900">
    <property type="entry name" value="4Fe4S_Fe_S_CS"/>
</dbReference>
<dbReference type="PROSITE" id="PS00198">
    <property type="entry name" value="4FE4S_FER_1"/>
    <property type="match status" value="1"/>
</dbReference>
<name>A0A6I1MJ25_9CLOT</name>
<keyword evidence="3" id="KW-0411">Iron-sulfur</keyword>
<dbReference type="Pfam" id="PF04432">
    <property type="entry name" value="FrhB_FdhB_C"/>
    <property type="match status" value="1"/>
</dbReference>
<proteinExistence type="predicted"/>
<dbReference type="GO" id="GO:0046872">
    <property type="term" value="F:metal ion binding"/>
    <property type="evidence" value="ECO:0007669"/>
    <property type="project" value="UniProtKB-KW"/>
</dbReference>
<dbReference type="PANTHER" id="PTHR43193:SF2">
    <property type="entry name" value="POLYFERREDOXIN PROTEIN FWDF"/>
    <property type="match status" value="1"/>
</dbReference>